<dbReference type="AlphaFoldDB" id="A0AAW1P4K9"/>
<keyword evidence="2" id="KW-1185">Reference proteome</keyword>
<reference evidence="1 2" key="1">
    <citation type="journal article" date="2024" name="Nat. Commun.">
        <title>Phylogenomics reveals the evolutionary origins of lichenization in chlorophyte algae.</title>
        <authorList>
            <person name="Puginier C."/>
            <person name="Libourel C."/>
            <person name="Otte J."/>
            <person name="Skaloud P."/>
            <person name="Haon M."/>
            <person name="Grisel S."/>
            <person name="Petersen M."/>
            <person name="Berrin J.G."/>
            <person name="Delaux P.M."/>
            <person name="Dal Grande F."/>
            <person name="Keller J."/>
        </authorList>
    </citation>
    <scope>NUCLEOTIDE SEQUENCE [LARGE SCALE GENOMIC DNA]</scope>
    <source>
        <strain evidence="1 2">SAG 2043</strain>
    </source>
</reference>
<accession>A0AAW1P4K9</accession>
<evidence type="ECO:0000313" key="1">
    <source>
        <dbReference type="EMBL" id="KAK9805224.1"/>
    </source>
</evidence>
<organism evidence="1 2">
    <name type="scientific">[Myrmecia] bisecta</name>
    <dbReference type="NCBI Taxonomy" id="41462"/>
    <lineage>
        <taxon>Eukaryota</taxon>
        <taxon>Viridiplantae</taxon>
        <taxon>Chlorophyta</taxon>
        <taxon>core chlorophytes</taxon>
        <taxon>Trebouxiophyceae</taxon>
        <taxon>Trebouxiales</taxon>
        <taxon>Trebouxiaceae</taxon>
        <taxon>Myrmecia</taxon>
    </lineage>
</organism>
<dbReference type="EMBL" id="JALJOR010000016">
    <property type="protein sequence ID" value="KAK9805224.1"/>
    <property type="molecule type" value="Genomic_DNA"/>
</dbReference>
<sequence length="420" mass="48908">MPACIRVDAKRSEASFYKRKATIRHGSRPLQQQSPAANPCFQLSKQLSPAQRKGSTDMRADCERFCQQQHPQHAFAECVRVCSQTEGEGRGFNPGWVQEMHQDMLFVVWYAVGDEGASLGIFREHQFQTPDMSFARALQKSHPGAGFVMMTDQDTQFDFGDLQVDVFRQTVNKTLFGRNVWANFYQFHAQLGLLRQLQAEGAQKHIVFLDMDVLVLDSFAEVFCRSFDYGLTMVDSIDQPFNMGVQFVHKDHFPQAMQFIEDVLGKYWFDDHYLFTEGQIALARHMNSTMDLLHESKMAIHERVMQHNDDCRRLNDRYTVCFFPCLRYNYWDKCLEHHHPQPLNPWDPQDFSHKGVKALHFLSYRKGAMPDILEAFLKFGREEAYAVFSAIPHNEDMFKEWRLQRETRGWDPPRPGLGTI</sequence>
<comment type="caution">
    <text evidence="1">The sequence shown here is derived from an EMBL/GenBank/DDBJ whole genome shotgun (WGS) entry which is preliminary data.</text>
</comment>
<evidence type="ECO:0000313" key="2">
    <source>
        <dbReference type="Proteomes" id="UP001489004"/>
    </source>
</evidence>
<protein>
    <recommendedName>
        <fullName evidence="3">Nucleotide-diphospho-sugar transferase domain-containing protein</fullName>
    </recommendedName>
</protein>
<name>A0AAW1P4K9_9CHLO</name>
<gene>
    <name evidence="1" type="ORF">WJX72_007095</name>
</gene>
<evidence type="ECO:0008006" key="3">
    <source>
        <dbReference type="Google" id="ProtNLM"/>
    </source>
</evidence>
<dbReference type="Proteomes" id="UP001489004">
    <property type="component" value="Unassembled WGS sequence"/>
</dbReference>
<proteinExistence type="predicted"/>